<protein>
    <recommendedName>
        <fullName evidence="1">VWFA domain-containing protein</fullName>
    </recommendedName>
</protein>
<dbReference type="InterPro" id="IPR025738">
    <property type="entry name" value="BatD"/>
</dbReference>
<dbReference type="SUPFAM" id="SSF53300">
    <property type="entry name" value="vWA-like"/>
    <property type="match status" value="1"/>
</dbReference>
<dbReference type="Pfam" id="PF13584">
    <property type="entry name" value="BatD"/>
    <property type="match status" value="1"/>
</dbReference>
<comment type="caution">
    <text evidence="2">The sequence shown here is derived from an EMBL/GenBank/DDBJ whole genome shotgun (WGS) entry which is preliminary data.</text>
</comment>
<dbReference type="Pfam" id="PF13519">
    <property type="entry name" value="VWA_2"/>
    <property type="match status" value="1"/>
</dbReference>
<dbReference type="EMBL" id="PCVY01000037">
    <property type="protein sequence ID" value="PIQ86674.1"/>
    <property type="molecule type" value="Genomic_DNA"/>
</dbReference>
<proteinExistence type="predicted"/>
<accession>A0A2H0LSM4</accession>
<dbReference type="Proteomes" id="UP000230859">
    <property type="component" value="Unassembled WGS sequence"/>
</dbReference>
<dbReference type="InterPro" id="IPR002035">
    <property type="entry name" value="VWF_A"/>
</dbReference>
<evidence type="ECO:0000313" key="2">
    <source>
        <dbReference type="EMBL" id="PIQ86674.1"/>
    </source>
</evidence>
<organism evidence="2 3">
    <name type="scientific">Candidatus Abzuiibacterium crystallinum</name>
    <dbReference type="NCBI Taxonomy" id="1974748"/>
    <lineage>
        <taxon>Bacteria</taxon>
        <taxon>Pseudomonadati</taxon>
        <taxon>Candidatus Omnitrophota</taxon>
        <taxon>Candidatus Abzuiibacterium</taxon>
    </lineage>
</organism>
<gene>
    <name evidence="2" type="ORF">COV74_03650</name>
</gene>
<sequence>MKQLLRHFLSAGSLFGLLLAGVCLLCSGCNEFLDQAAANNQIQVETSAHEIYLGDQVVLNYVFLTRQESEYLGISELGDFSGAWLERHELPPQANDLELATWESSQFLRFNKESITVIPAHAGKHLIQPPAVVIELQQQILPRTYRLILKPRPIEIVVKDFPRWRKPSSFSGWSGVLNISSSVHTDQLTEEGVVHEKLVLSGRGNIQDMHLPPVVVGSDFQLIKVSEEVQYKRKNGAIDISKTFDLTLKPTHVGSLTIPATSIDYFNTKEQRYRKLKIDQQKVQIDQLKLIDSFTPERPLQDKQTLLILLDISKSMAIQDYERQSRLEAAKKVLKDFIHSQAGSYVGLETFDVNKQTMLPLAQDHDVTLIDTSLASIDPSVKESRSMLYSLLLDSAEELKSFSTRADIVVITDVQDDWSYVDAALASELLKLDGMTVHVIALGHDLSDGVPFFDPITKKEIPYSDVAVDRHALKKLAESTGGDYAHAKSLDDLRRAFDHLQETVR</sequence>
<dbReference type="PANTHER" id="PTHR40940:SF2">
    <property type="entry name" value="BATD"/>
    <property type="match status" value="1"/>
</dbReference>
<reference evidence="2 3" key="1">
    <citation type="submission" date="2017-09" db="EMBL/GenBank/DDBJ databases">
        <title>Depth-based differentiation of microbial function through sediment-hosted aquifers and enrichment of novel symbionts in the deep terrestrial subsurface.</title>
        <authorList>
            <person name="Probst A.J."/>
            <person name="Ladd B."/>
            <person name="Jarett J.K."/>
            <person name="Geller-Mcgrath D.E."/>
            <person name="Sieber C.M."/>
            <person name="Emerson J.B."/>
            <person name="Anantharaman K."/>
            <person name="Thomas B.C."/>
            <person name="Malmstrom R."/>
            <person name="Stieglmeier M."/>
            <person name="Klingl A."/>
            <person name="Woyke T."/>
            <person name="Ryan C.M."/>
            <person name="Banfield J.F."/>
        </authorList>
    </citation>
    <scope>NUCLEOTIDE SEQUENCE [LARGE SCALE GENOMIC DNA]</scope>
    <source>
        <strain evidence="2">CG11_big_fil_rev_8_21_14_0_20_45_26</strain>
    </source>
</reference>
<dbReference type="Gene3D" id="3.40.50.410">
    <property type="entry name" value="von Willebrand factor, type A domain"/>
    <property type="match status" value="1"/>
</dbReference>
<dbReference type="InterPro" id="IPR036465">
    <property type="entry name" value="vWFA_dom_sf"/>
</dbReference>
<feature type="domain" description="VWFA" evidence="1">
    <location>
        <begin position="305"/>
        <end position="504"/>
    </location>
</feature>
<evidence type="ECO:0000313" key="3">
    <source>
        <dbReference type="Proteomes" id="UP000230859"/>
    </source>
</evidence>
<name>A0A2H0LSM4_9BACT</name>
<dbReference type="PANTHER" id="PTHR40940">
    <property type="entry name" value="PROTEIN BATD-RELATED"/>
    <property type="match status" value="1"/>
</dbReference>
<evidence type="ECO:0000259" key="1">
    <source>
        <dbReference type="PROSITE" id="PS50234"/>
    </source>
</evidence>
<dbReference type="AlphaFoldDB" id="A0A2H0LSM4"/>
<dbReference type="PROSITE" id="PS50234">
    <property type="entry name" value="VWFA"/>
    <property type="match status" value="1"/>
</dbReference>
<dbReference type="SMART" id="SM00327">
    <property type="entry name" value="VWA"/>
    <property type="match status" value="1"/>
</dbReference>